<feature type="compositionally biased region" description="Pro residues" evidence="1">
    <location>
        <begin position="597"/>
        <end position="606"/>
    </location>
</feature>
<dbReference type="EMBL" id="CAJNOK010022700">
    <property type="protein sequence ID" value="CAF1352019.1"/>
    <property type="molecule type" value="Genomic_DNA"/>
</dbReference>
<feature type="region of interest" description="Disordered" evidence="1">
    <location>
        <begin position="587"/>
        <end position="610"/>
    </location>
</feature>
<dbReference type="EMBL" id="CAJOBA010044338">
    <property type="protein sequence ID" value="CAF4162425.1"/>
    <property type="molecule type" value="Genomic_DNA"/>
</dbReference>
<dbReference type="EMBL" id="CAJOBC010009581">
    <property type="protein sequence ID" value="CAF3991444.1"/>
    <property type="molecule type" value="Genomic_DNA"/>
</dbReference>
<evidence type="ECO:0000313" key="3">
    <source>
        <dbReference type="EMBL" id="CAF1352019.1"/>
    </source>
</evidence>
<evidence type="ECO:0000313" key="4">
    <source>
        <dbReference type="EMBL" id="CAF3991444.1"/>
    </source>
</evidence>
<gene>
    <name evidence="2" type="ORF">GPM918_LOCUS25057</name>
    <name evidence="3" type="ORF">OVA965_LOCUS30841</name>
    <name evidence="4" type="ORF">SRO942_LOCUS25063</name>
    <name evidence="5" type="ORF">TMI583_LOCUS31649</name>
</gene>
<proteinExistence type="predicted"/>
<comment type="caution">
    <text evidence="2">The sequence shown here is derived from an EMBL/GenBank/DDBJ whole genome shotgun (WGS) entry which is preliminary data.</text>
</comment>
<sequence>MITNTAIERLATPFDNFSIEEDMELPLKTGLTVYLKFNLNQASPNVTTSGLSRLISIKNSSSNQPIILCGYFNGTNIKFVGKNLNVHVDLFHSVRVETDKFNYEQSLTTHTFSIDSNVGIDLTTEDNDDQQHRTYSLLRGTLILEDEKISFESKIGEQLTSAINSPLGLFGLTINHKNCQLNISYTWPDREKTSDYSLTYSFLCDIHLENVLTSKDSPPEEKIIRTIGLMHFLLKLIGFTWPYTADIYLEKEIYYTKNDIDIELNRLSLTQLENRTTRRFNAGYHFTINIEDLLTFNIGITRTTNVQGIKQLTIAGNTTDTISLGFCTLTGNGQIDKGPSVLIKTSPLTFALELDFFLFDKMEQKFGSLSLAWSSDREFIDNAMVQIPGTYDVRVDLKMKWDKINAYQLIHFKINNWDFDGALNAIQLAKRIKEYQKPNTNPCIALCDFIFAETIITKFNVDFKFKQPRTDEQDKTMFPVGITGQLILEIHFPLRSKPIITFSFDITTIELLISPPETNQTIGEWFINMIKENSLLFVNQLFFEDNNLRNLGLMFAILDFTDYAKDAIAALACRRIPRVPGNFKDRFDHDINDDKPSQPPKPPPGNPNDNEWVEAVVKLAAVVGALAALADVLASLIEAIASLFQINSVKGKISAEGARKAAHRAEWGKKLNMLIDKIETSIEMSSSKSCFVRAAESSGSAAKITVNWKPPLNGPKKDKNGKNIKLKYEMNLNIDSTINFSTRHIEFEYDDIHRHAPISIIIEDIVQYYWLSNNIETQYYCIPNILGSIILVSQS</sequence>
<dbReference type="EMBL" id="CAJNOQ010009576">
    <property type="protein sequence ID" value="CAF1228684.1"/>
    <property type="molecule type" value="Genomic_DNA"/>
</dbReference>
<feature type="non-terminal residue" evidence="2">
    <location>
        <position position="795"/>
    </location>
</feature>
<organism evidence="2 6">
    <name type="scientific">Didymodactylos carnosus</name>
    <dbReference type="NCBI Taxonomy" id="1234261"/>
    <lineage>
        <taxon>Eukaryota</taxon>
        <taxon>Metazoa</taxon>
        <taxon>Spiralia</taxon>
        <taxon>Gnathifera</taxon>
        <taxon>Rotifera</taxon>
        <taxon>Eurotatoria</taxon>
        <taxon>Bdelloidea</taxon>
        <taxon>Philodinida</taxon>
        <taxon>Philodinidae</taxon>
        <taxon>Didymodactylos</taxon>
    </lineage>
</organism>
<dbReference type="Proteomes" id="UP000677228">
    <property type="component" value="Unassembled WGS sequence"/>
</dbReference>
<feature type="compositionally biased region" description="Basic and acidic residues" evidence="1">
    <location>
        <begin position="587"/>
        <end position="596"/>
    </location>
</feature>
<reference evidence="2" key="1">
    <citation type="submission" date="2021-02" db="EMBL/GenBank/DDBJ databases">
        <authorList>
            <person name="Nowell W R."/>
        </authorList>
    </citation>
    <scope>NUCLEOTIDE SEQUENCE</scope>
</reference>
<evidence type="ECO:0000313" key="2">
    <source>
        <dbReference type="EMBL" id="CAF1228684.1"/>
    </source>
</evidence>
<accession>A0A814YED9</accession>
<dbReference type="Proteomes" id="UP000682733">
    <property type="component" value="Unassembled WGS sequence"/>
</dbReference>
<evidence type="ECO:0000313" key="6">
    <source>
        <dbReference type="Proteomes" id="UP000663829"/>
    </source>
</evidence>
<name>A0A814YED9_9BILA</name>
<dbReference type="AlphaFoldDB" id="A0A814YED9"/>
<dbReference type="Proteomes" id="UP000663829">
    <property type="component" value="Unassembled WGS sequence"/>
</dbReference>
<protein>
    <submittedName>
        <fullName evidence="2">Uncharacterized protein</fullName>
    </submittedName>
</protein>
<dbReference type="Proteomes" id="UP000681722">
    <property type="component" value="Unassembled WGS sequence"/>
</dbReference>
<keyword evidence="6" id="KW-1185">Reference proteome</keyword>
<evidence type="ECO:0000256" key="1">
    <source>
        <dbReference type="SAM" id="MobiDB-lite"/>
    </source>
</evidence>
<evidence type="ECO:0000313" key="5">
    <source>
        <dbReference type="EMBL" id="CAF4162425.1"/>
    </source>
</evidence>